<dbReference type="EMBL" id="DRMN01000227">
    <property type="protein sequence ID" value="HFB54955.1"/>
    <property type="molecule type" value="Genomic_DNA"/>
</dbReference>
<feature type="domain" description="Aldehyde dehydrogenase" evidence="6">
    <location>
        <begin position="41"/>
        <end position="484"/>
    </location>
</feature>
<dbReference type="SUPFAM" id="SSF53720">
    <property type="entry name" value="ALDH-like"/>
    <property type="match status" value="2"/>
</dbReference>
<dbReference type="PIRSF" id="PIRSF036490">
    <property type="entry name" value="Aldedh_dupl"/>
    <property type="match status" value="1"/>
</dbReference>
<proteinExistence type="inferred from homology"/>
<comment type="caution">
    <text evidence="7">The sequence shown here is derived from an EMBL/GenBank/DDBJ whole genome shotgun (WGS) entry which is preliminary data.</text>
</comment>
<dbReference type="CDD" id="cd07111">
    <property type="entry name" value="ALDH_F16"/>
    <property type="match status" value="1"/>
</dbReference>
<feature type="domain" description="Aldehyde dehydrogenase" evidence="6">
    <location>
        <begin position="531"/>
        <end position="751"/>
    </location>
</feature>
<name>A0A7C3GDB4_9PROT</name>
<protein>
    <submittedName>
        <fullName evidence="7">Aldehyde dehydrogenase family protein</fullName>
    </submittedName>
</protein>
<dbReference type="Pfam" id="PF00171">
    <property type="entry name" value="Aldedh"/>
    <property type="match status" value="2"/>
</dbReference>
<evidence type="ECO:0000259" key="6">
    <source>
        <dbReference type="Pfam" id="PF00171"/>
    </source>
</evidence>
<evidence type="ECO:0000256" key="5">
    <source>
        <dbReference type="RuleBase" id="RU003345"/>
    </source>
</evidence>
<evidence type="ECO:0000256" key="1">
    <source>
        <dbReference type="ARBA" id="ARBA00009986"/>
    </source>
</evidence>
<dbReference type="InterPro" id="IPR016162">
    <property type="entry name" value="Ald_DH_N"/>
</dbReference>
<dbReference type="AlphaFoldDB" id="A0A7C3GDB4"/>
<dbReference type="InterPro" id="IPR016161">
    <property type="entry name" value="Ald_DH/histidinol_DH"/>
</dbReference>
<dbReference type="FunFam" id="3.40.309.10:FF:000012">
    <property type="entry name" value="Betaine aldehyde dehydrogenase"/>
    <property type="match status" value="1"/>
</dbReference>
<dbReference type="Gene3D" id="3.40.605.10">
    <property type="entry name" value="Aldehyde Dehydrogenase, Chain A, domain 1"/>
    <property type="match status" value="2"/>
</dbReference>
<feature type="active site" evidence="4">
    <location>
        <position position="265"/>
    </location>
</feature>
<evidence type="ECO:0000256" key="4">
    <source>
        <dbReference type="PROSITE-ProRule" id="PRU10007"/>
    </source>
</evidence>
<dbReference type="Gene3D" id="3.40.309.10">
    <property type="entry name" value="Aldehyde Dehydrogenase, Chain A, domain 2"/>
    <property type="match status" value="1"/>
</dbReference>
<dbReference type="FunFam" id="3.40.605.10:FF:000007">
    <property type="entry name" value="NAD/NADP-dependent betaine aldehyde dehydrogenase"/>
    <property type="match status" value="1"/>
</dbReference>
<evidence type="ECO:0000256" key="3">
    <source>
        <dbReference type="PIRNR" id="PIRNR036490"/>
    </source>
</evidence>
<dbReference type="GO" id="GO:0016620">
    <property type="term" value="F:oxidoreductase activity, acting on the aldehyde or oxo group of donors, NAD or NADP as acceptor"/>
    <property type="evidence" value="ECO:0007669"/>
    <property type="project" value="UniProtKB-UniRule"/>
</dbReference>
<dbReference type="InterPro" id="IPR011408">
    <property type="entry name" value="Aldehyde_DH"/>
</dbReference>
<dbReference type="InterPro" id="IPR029510">
    <property type="entry name" value="Ald_DH_CS_GLU"/>
</dbReference>
<dbReference type="InterPro" id="IPR016163">
    <property type="entry name" value="Ald_DH_C"/>
</dbReference>
<keyword evidence="2 5" id="KW-0560">Oxidoreductase</keyword>
<dbReference type="PROSITE" id="PS00687">
    <property type="entry name" value="ALDEHYDE_DEHYDR_GLU"/>
    <property type="match status" value="1"/>
</dbReference>
<dbReference type="InterPro" id="IPR015590">
    <property type="entry name" value="Aldehyde_DH_dom"/>
</dbReference>
<evidence type="ECO:0000256" key="2">
    <source>
        <dbReference type="ARBA" id="ARBA00023002"/>
    </source>
</evidence>
<comment type="similarity">
    <text evidence="1 3 5">Belongs to the aldehyde dehydrogenase family.</text>
</comment>
<accession>A0A7C3GDB4</accession>
<organism evidence="7">
    <name type="scientific">Hellea balneolensis</name>
    <dbReference type="NCBI Taxonomy" id="287478"/>
    <lineage>
        <taxon>Bacteria</taxon>
        <taxon>Pseudomonadati</taxon>
        <taxon>Pseudomonadota</taxon>
        <taxon>Alphaproteobacteria</taxon>
        <taxon>Maricaulales</taxon>
        <taxon>Robiginitomaculaceae</taxon>
        <taxon>Hellea</taxon>
    </lineage>
</organism>
<dbReference type="PANTHER" id="PTHR11699">
    <property type="entry name" value="ALDEHYDE DEHYDROGENASE-RELATED"/>
    <property type="match status" value="1"/>
</dbReference>
<sequence>MSVNDIFKSMEYGPAPESDAAALAWLKSHKRDFKLFIDGKWVTAKGKSFASTNPSDHKKLASISQASTADVNKAVRAADKALPAWQALSCFERSKYLYALARLIQKHARIIAVLESLDNGKPIRESRDVDIPLAARHFYHHAGWAGLRDDEFPDHAPHGVVGQIIPWNFPFLMLSWKIAPALAAGNTLVLKPAEQTSLSALYFCELCMKAGIPAGVINIITGDGETGRAIVAHKTIKKLAFTGSTDVGKYIRTQSAGSGKKITLELGGKSPFIVFSDADLDSAVEGVVNAIWFNQGEVCCAGSRLLVAEAIADKFYKKLRTRMSKLRIGDPLDKAIDIGAMVDKTQLSRVKALIKDGEKDGGIVWQPDTPLPKTGCYLHPTLITNVEPAAKLAQEEIFGPVLVAMTFRTPCEAVALANNTRFGLAASIWSENINTALDMAARVKAGVIWVNSTNQFDASVGFGGYRESGYGREGGKEGMLAYLKPTANAKAPALTTLKPAKLTAAHTAGGIDRTAKMYVGGKQARPDGHAVMSVISPAGKLTGEVGAGNRKDIRNAVEAATKATKWSTSTAHLRAQIIYYIGENLDARADEFAARIKDMTGVSIAKARAEVARSVERLFYYAGFADKFDGAVHAPPVRDIAIAMNEPYGIVGAVAPQDAPLLGFVSLMAPIIANGNRAVIIPSDIYPLAATDFYQVLETSDVPAGVVNIITGEHDVLTPTLADHEEINALWYFGKPGLVTATEQASISNLKPIWSHEDRQINWNKNANAQGRTFMEHATQVKNIWDPYGA</sequence>
<gene>
    <name evidence="7" type="ORF">ENJ46_03440</name>
</gene>
<reference evidence="7" key="1">
    <citation type="journal article" date="2020" name="mSystems">
        <title>Genome- and Community-Level Interaction Insights into Carbon Utilization and Element Cycling Functions of Hydrothermarchaeota in Hydrothermal Sediment.</title>
        <authorList>
            <person name="Zhou Z."/>
            <person name="Liu Y."/>
            <person name="Xu W."/>
            <person name="Pan J."/>
            <person name="Luo Z.H."/>
            <person name="Li M."/>
        </authorList>
    </citation>
    <scope>NUCLEOTIDE SEQUENCE [LARGE SCALE GENOMIC DNA]</scope>
    <source>
        <strain evidence="7">HyVt-489</strain>
    </source>
</reference>
<evidence type="ECO:0000313" key="7">
    <source>
        <dbReference type="EMBL" id="HFB54955.1"/>
    </source>
</evidence>
<dbReference type="Proteomes" id="UP000886042">
    <property type="component" value="Unassembled WGS sequence"/>
</dbReference>